<dbReference type="Gene3D" id="3.40.50.300">
    <property type="entry name" value="P-loop containing nucleotide triphosphate hydrolases"/>
    <property type="match status" value="2"/>
</dbReference>
<keyword evidence="13 19" id="KW-0175">Coiled coil</keyword>
<dbReference type="GO" id="GO:0046872">
    <property type="term" value="F:metal ion binding"/>
    <property type="evidence" value="ECO:0007669"/>
    <property type="project" value="UniProtKB-UniRule"/>
</dbReference>
<evidence type="ECO:0000256" key="4">
    <source>
        <dbReference type="ARBA" id="ARBA00009439"/>
    </source>
</evidence>
<dbReference type="GO" id="GO:0006302">
    <property type="term" value="P:double-strand break repair"/>
    <property type="evidence" value="ECO:0007669"/>
    <property type="project" value="InterPro"/>
</dbReference>
<dbReference type="GO" id="GO:0043047">
    <property type="term" value="F:single-stranded telomeric DNA binding"/>
    <property type="evidence" value="ECO:0007669"/>
    <property type="project" value="TreeGrafter"/>
</dbReference>
<feature type="coiled-coil region" evidence="19">
    <location>
        <begin position="921"/>
        <end position="962"/>
    </location>
</feature>
<dbReference type="InterPro" id="IPR004584">
    <property type="entry name" value="Rad50_eukaryotes"/>
</dbReference>
<comment type="catalytic activity">
    <reaction evidence="17">
        <text>ATP + H2O = ADP + phosphate + H(+)</text>
        <dbReference type="Rhea" id="RHEA:13065"/>
        <dbReference type="ChEBI" id="CHEBI:15377"/>
        <dbReference type="ChEBI" id="CHEBI:15378"/>
        <dbReference type="ChEBI" id="CHEBI:30616"/>
        <dbReference type="ChEBI" id="CHEBI:43474"/>
        <dbReference type="ChEBI" id="CHEBI:456216"/>
    </reaction>
</comment>
<dbReference type="GO" id="GO:0016887">
    <property type="term" value="F:ATP hydrolysis activity"/>
    <property type="evidence" value="ECO:0007669"/>
    <property type="project" value="InterPro"/>
</dbReference>
<feature type="coiled-coil region" evidence="19">
    <location>
        <begin position="458"/>
        <end position="546"/>
    </location>
</feature>
<keyword evidence="11" id="KW-0067">ATP-binding</keyword>
<dbReference type="Pfam" id="PF13476">
    <property type="entry name" value="AAA_23"/>
    <property type="match status" value="1"/>
</dbReference>
<evidence type="ECO:0000313" key="22">
    <source>
        <dbReference type="Proteomes" id="UP000031036"/>
    </source>
</evidence>
<keyword evidence="10 18" id="KW-0862">Zinc</keyword>
<dbReference type="STRING" id="6265.A0A0B2VV37"/>
<gene>
    <name evidence="21" type="primary">RAD50</name>
    <name evidence="21" type="ORF">Tcan_04157</name>
</gene>
<evidence type="ECO:0000256" key="19">
    <source>
        <dbReference type="SAM" id="Coils"/>
    </source>
</evidence>
<dbReference type="InterPro" id="IPR013134">
    <property type="entry name" value="Zn_hook_RAD50"/>
</dbReference>
<keyword evidence="22" id="KW-1185">Reference proteome</keyword>
<dbReference type="GO" id="GO:0070192">
    <property type="term" value="P:chromosome organization involved in meiotic cell cycle"/>
    <property type="evidence" value="ECO:0007669"/>
    <property type="project" value="TreeGrafter"/>
</dbReference>
<evidence type="ECO:0000256" key="6">
    <source>
        <dbReference type="ARBA" id="ARBA00022723"/>
    </source>
</evidence>
<evidence type="ECO:0000256" key="5">
    <source>
        <dbReference type="ARBA" id="ARBA00022454"/>
    </source>
</evidence>
<evidence type="ECO:0000256" key="7">
    <source>
        <dbReference type="ARBA" id="ARBA00022741"/>
    </source>
</evidence>
<keyword evidence="7" id="KW-0547">Nucleotide-binding</keyword>
<dbReference type="NCBIfam" id="TIGR00606">
    <property type="entry name" value="rad50"/>
    <property type="match status" value="1"/>
</dbReference>
<dbReference type="OMA" id="FSDYYYR"/>
<dbReference type="SUPFAM" id="SSF52540">
    <property type="entry name" value="P-loop containing nucleoside triphosphate hydrolases"/>
    <property type="match status" value="2"/>
</dbReference>
<feature type="coiled-coil region" evidence="19">
    <location>
        <begin position="572"/>
        <end position="620"/>
    </location>
</feature>
<dbReference type="GO" id="GO:0005524">
    <property type="term" value="F:ATP binding"/>
    <property type="evidence" value="ECO:0007669"/>
    <property type="project" value="UniProtKB-KW"/>
</dbReference>
<dbReference type="GO" id="GO:0000722">
    <property type="term" value="P:telomere maintenance via recombination"/>
    <property type="evidence" value="ECO:0007669"/>
    <property type="project" value="TreeGrafter"/>
</dbReference>
<comment type="subcellular location">
    <subcellularLocation>
        <location evidence="3">Chromosome</location>
    </subcellularLocation>
    <subcellularLocation>
        <location evidence="2">Nucleus</location>
    </subcellularLocation>
</comment>
<keyword evidence="12" id="KW-0460">Magnesium</keyword>
<feature type="coiled-coil region" evidence="19">
    <location>
        <begin position="191"/>
        <end position="367"/>
    </location>
</feature>
<evidence type="ECO:0000256" key="17">
    <source>
        <dbReference type="ARBA" id="ARBA00049360"/>
    </source>
</evidence>
<evidence type="ECO:0000256" key="18">
    <source>
        <dbReference type="PROSITE-ProRule" id="PRU00471"/>
    </source>
</evidence>
<evidence type="ECO:0000313" key="21">
    <source>
        <dbReference type="EMBL" id="KHN85207.1"/>
    </source>
</evidence>
<evidence type="ECO:0000256" key="8">
    <source>
        <dbReference type="ARBA" id="ARBA00022763"/>
    </source>
</evidence>
<feature type="coiled-coil region" evidence="19">
    <location>
        <begin position="689"/>
        <end position="844"/>
    </location>
</feature>
<evidence type="ECO:0000256" key="11">
    <source>
        <dbReference type="ARBA" id="ARBA00022840"/>
    </source>
</evidence>
<evidence type="ECO:0000256" key="3">
    <source>
        <dbReference type="ARBA" id="ARBA00004286"/>
    </source>
</evidence>
<feature type="binding site" evidence="18">
    <location>
        <position position="675"/>
    </location>
    <ligand>
        <name>Zn(2+)</name>
        <dbReference type="ChEBI" id="CHEBI:29105"/>
    </ligand>
</feature>
<dbReference type="GO" id="GO:0003691">
    <property type="term" value="F:double-stranded telomeric DNA binding"/>
    <property type="evidence" value="ECO:0007669"/>
    <property type="project" value="TreeGrafter"/>
</dbReference>
<evidence type="ECO:0000256" key="13">
    <source>
        <dbReference type="ARBA" id="ARBA00023054"/>
    </source>
</evidence>
<keyword evidence="6 18" id="KW-0479">Metal-binding</keyword>
<dbReference type="Proteomes" id="UP000031036">
    <property type="component" value="Unassembled WGS sequence"/>
</dbReference>
<dbReference type="PANTHER" id="PTHR18867:SF12">
    <property type="entry name" value="DNA REPAIR PROTEIN RAD50"/>
    <property type="match status" value="1"/>
</dbReference>
<comment type="similarity">
    <text evidence="4">Belongs to the SMC family. RAD50 subfamily.</text>
</comment>
<feature type="domain" description="Zinc-hook" evidence="20">
    <location>
        <begin position="628"/>
        <end position="725"/>
    </location>
</feature>
<comment type="caution">
    <text evidence="21">The sequence shown here is derived from an EMBL/GenBank/DDBJ whole genome shotgun (WGS) entry which is preliminary data.</text>
</comment>
<reference evidence="21 22" key="1">
    <citation type="submission" date="2014-11" db="EMBL/GenBank/DDBJ databases">
        <title>Genetic blueprint of the zoonotic pathogen Toxocara canis.</title>
        <authorList>
            <person name="Zhu X.-Q."/>
            <person name="Korhonen P.K."/>
            <person name="Cai H."/>
            <person name="Young N.D."/>
            <person name="Nejsum P."/>
            <person name="von Samson-Himmelstjerna G."/>
            <person name="Boag P.R."/>
            <person name="Tan P."/>
            <person name="Li Q."/>
            <person name="Min J."/>
            <person name="Yang Y."/>
            <person name="Wang X."/>
            <person name="Fang X."/>
            <person name="Hall R.S."/>
            <person name="Hofmann A."/>
            <person name="Sternberg P.W."/>
            <person name="Jex A.R."/>
            <person name="Gasser R.B."/>
        </authorList>
    </citation>
    <scope>NUCLEOTIDE SEQUENCE [LARGE SCALE GENOMIC DNA]</scope>
    <source>
        <strain evidence="21">PN_DK_2014</strain>
    </source>
</reference>
<keyword evidence="14" id="KW-0234">DNA repair</keyword>
<dbReference type="GO" id="GO:0000794">
    <property type="term" value="C:condensed nuclear chromosome"/>
    <property type="evidence" value="ECO:0007669"/>
    <property type="project" value="TreeGrafter"/>
</dbReference>
<accession>A0A0B2VV37</accession>
<dbReference type="EMBL" id="JPKZ01000843">
    <property type="protein sequence ID" value="KHN85207.1"/>
    <property type="molecule type" value="Genomic_DNA"/>
</dbReference>
<dbReference type="OrthoDB" id="18797at2759"/>
<evidence type="ECO:0000256" key="14">
    <source>
        <dbReference type="ARBA" id="ARBA00023204"/>
    </source>
</evidence>
<sequence>MSLLDTIDIQGIRSVGVGPQNAVVIEFLSPLTIICGPNGSGKTTVIEALKYATTGELPPGKMPTFIHDYRLAGRTRIDASVKLKFKDIRERACVVTRRMTARAEGAKSKLTTRSEESTIAIETEPDEWKSLSSKVIDCKKEVLNLLGVPAAILEYVVFCHQEESTWPLEEPKKLKERFDEIFQVSGYVKAIEMLKKEMKENNNSLKISQARLPLLIEQQNHKIELHNEYVELKRRYEMVEKEMESSEASLSKMKRHWDDVKEKVANAAKIERECESLRTECRILQEQYNGCTAPDYQGSLENLKEEIKKVTNSAEFLSVERERSRIEQLMQKLSSKMQLLQNEKETIDHAVSQLKAVQMLREKLTEEKTEAISAACRMFSLNVNEDFDKQLNELDRNSNAEFIRFQENYEESMTFCEKEVDTVSAELARIRSEIGMKDAECGRLDEAIRNINAQLGDVASFQQEAEIMEEEIRSLESELNRVDSNVEARGKVEKLKADRDQIASKMKMLQDECKERQSQEEVEGELRRAADEEIKLEGDLKEVAERHHDVLKEVFADEDVSYPLSDRLSMFVRKLERAATMAEEECQDREKKHIAAQNRVEQFHRDIEQTTQQIATHKRNISKVMSSGEDPEAKLAEVNALLTKTRNDLGVMDGCRYLYEKWEEEARKKGCCPLCERLYKSAQEASQLVTKVNRKRAELPDEIERLQRRVREYEETQNELMEVVPYVKIVKRLVADKEEFESDLKIAEKKLHALEGDVTNARENREKTLKKREAFRSVQADASLMDRIWNLLSEKRREIKNLKAGIDVCEDAKRRPIAELRAELERYQDKYKGVIAAIDEAQASMSERNTIVEKLNVLRERRVALVERTHQQDRLVGSLREKQNDFDERRRDLLSLNAKLPTVEAELQSKLAERKNLQVNGKSEENRLVEMRRAIEAMRAQIESIEKRMQGLEGGITEMKAKEDRLCEVKSEMVTLDEKIRALNGEFDNVNTKQERKRRLDEQLKKMELAERIAALGKNLEKMHWDGERLEELIKEEQTLQQTYNDSLLHLERTRGEMGQQKKRIAEMKEKLSSREFVKSEEEFKRELVNKCVTEKVIEDLSLYVRAVDDSIVEFHAKKMEEINEILASLWEKVYRGSDVERIQIKSESVDESEKRKSYNYRVVMFMEGKEIDMPGRCSAGQKMLASILIRIALSDVFCDKCSIIALDEPTTNLDVLKVENLGDMLAEVIEERSISTQKAFQLIVITHDYRFVEHLRQLCRPEWVYSLTKDTDGLSRIKRHRNILEAVVRED</sequence>
<keyword evidence="5" id="KW-0158">Chromosome</keyword>
<feature type="binding site" evidence="18">
    <location>
        <position position="672"/>
    </location>
    <ligand>
        <name>Zn(2+)</name>
        <dbReference type="ChEBI" id="CHEBI:29105"/>
    </ligand>
</feature>
<evidence type="ECO:0000256" key="16">
    <source>
        <dbReference type="ARBA" id="ARBA00023254"/>
    </source>
</evidence>
<proteinExistence type="inferred from homology"/>
<keyword evidence="9" id="KW-0378">Hydrolase</keyword>
<keyword evidence="8" id="KW-0227">DNA damage</keyword>
<evidence type="ECO:0000256" key="10">
    <source>
        <dbReference type="ARBA" id="ARBA00022833"/>
    </source>
</evidence>
<keyword evidence="15" id="KW-0539">Nucleus</keyword>
<organism evidence="21 22">
    <name type="scientific">Toxocara canis</name>
    <name type="common">Canine roundworm</name>
    <dbReference type="NCBI Taxonomy" id="6265"/>
    <lineage>
        <taxon>Eukaryota</taxon>
        <taxon>Metazoa</taxon>
        <taxon>Ecdysozoa</taxon>
        <taxon>Nematoda</taxon>
        <taxon>Chromadorea</taxon>
        <taxon>Rhabditida</taxon>
        <taxon>Spirurina</taxon>
        <taxon>Ascaridomorpha</taxon>
        <taxon>Ascaridoidea</taxon>
        <taxon>Toxocaridae</taxon>
        <taxon>Toxocara</taxon>
    </lineage>
</organism>
<evidence type="ECO:0000256" key="12">
    <source>
        <dbReference type="ARBA" id="ARBA00022842"/>
    </source>
</evidence>
<dbReference type="InterPro" id="IPR027417">
    <property type="entry name" value="P-loop_NTPase"/>
</dbReference>
<dbReference type="GO" id="GO:0051880">
    <property type="term" value="F:G-quadruplex DNA binding"/>
    <property type="evidence" value="ECO:0007669"/>
    <property type="project" value="TreeGrafter"/>
</dbReference>
<dbReference type="InterPro" id="IPR038729">
    <property type="entry name" value="Rad50/SbcC_AAA"/>
</dbReference>
<dbReference type="PROSITE" id="PS51131">
    <property type="entry name" value="ZN_HOOK"/>
    <property type="match status" value="1"/>
</dbReference>
<evidence type="ECO:0000256" key="9">
    <source>
        <dbReference type="ARBA" id="ARBA00022801"/>
    </source>
</evidence>
<dbReference type="PANTHER" id="PTHR18867">
    <property type="entry name" value="RAD50"/>
    <property type="match status" value="1"/>
</dbReference>
<protein>
    <submittedName>
        <fullName evidence="21">DNA repair protein RAD50</fullName>
    </submittedName>
</protein>
<name>A0A0B2VV37_TOXCA</name>
<comment type="cofactor">
    <cofactor evidence="1">
        <name>Zn(2+)</name>
        <dbReference type="ChEBI" id="CHEBI:29105"/>
    </cofactor>
</comment>
<evidence type="ECO:0000256" key="1">
    <source>
        <dbReference type="ARBA" id="ARBA00001947"/>
    </source>
</evidence>
<evidence type="ECO:0000259" key="20">
    <source>
        <dbReference type="PROSITE" id="PS51131"/>
    </source>
</evidence>
<evidence type="ECO:0000256" key="15">
    <source>
        <dbReference type="ARBA" id="ARBA00023242"/>
    </source>
</evidence>
<dbReference type="Gene3D" id="1.10.287.1490">
    <property type="match status" value="1"/>
</dbReference>
<dbReference type="GO" id="GO:0030870">
    <property type="term" value="C:Mre11 complex"/>
    <property type="evidence" value="ECO:0007669"/>
    <property type="project" value="InterPro"/>
</dbReference>
<evidence type="ECO:0000256" key="2">
    <source>
        <dbReference type="ARBA" id="ARBA00004123"/>
    </source>
</evidence>
<keyword evidence="16" id="KW-0469">Meiosis</keyword>
<dbReference type="GO" id="GO:0007004">
    <property type="term" value="P:telomere maintenance via telomerase"/>
    <property type="evidence" value="ECO:0007669"/>
    <property type="project" value="TreeGrafter"/>
</dbReference>